<reference evidence="2 3" key="1">
    <citation type="submission" date="2018-11" db="EMBL/GenBank/DDBJ databases">
        <authorList>
            <person name="Stevens M.J."/>
            <person name="Cernela N."/>
            <person name="Spoerry Serrano N."/>
            <person name="Schmitt S."/>
            <person name="Schrenzel J."/>
            <person name="Stephan R."/>
        </authorList>
    </citation>
    <scope>NUCLEOTIDE SEQUENCE [LARGE SCALE GENOMIC DNA]</scope>
    <source>
        <strain evidence="2 3">SS1014</strain>
    </source>
</reference>
<keyword evidence="1" id="KW-1133">Transmembrane helix</keyword>
<name>A0A3R8T3U4_STRSU</name>
<evidence type="ECO:0000256" key="1">
    <source>
        <dbReference type="SAM" id="Phobius"/>
    </source>
</evidence>
<evidence type="ECO:0000313" key="3">
    <source>
        <dbReference type="Proteomes" id="UP000273973"/>
    </source>
</evidence>
<proteinExistence type="predicted"/>
<feature type="transmembrane region" description="Helical" evidence="1">
    <location>
        <begin position="29"/>
        <end position="54"/>
    </location>
</feature>
<reference evidence="2 3" key="2">
    <citation type="submission" date="2018-12" db="EMBL/GenBank/DDBJ databases">
        <title>Whole-genome sequences of fifteen clinical Streptococcus suis strains isolated from pigs between 2006 and 2018.</title>
        <authorList>
            <person name="Stevens M.J.A."/>
            <person name="Cernela N."/>
            <person name="Spoerry Serrano N."/>
            <person name="Schmitt S."/>
            <person name="Schrenzel J."/>
            <person name="Stephan R."/>
        </authorList>
    </citation>
    <scope>NUCLEOTIDE SEQUENCE [LARGE SCALE GENOMIC DNA]</scope>
    <source>
        <strain evidence="2 3">SS1014</strain>
    </source>
</reference>
<evidence type="ECO:0000313" key="2">
    <source>
        <dbReference type="EMBL" id="RRR49127.1"/>
    </source>
</evidence>
<organism evidence="2 3">
    <name type="scientific">Streptococcus suis</name>
    <dbReference type="NCBI Taxonomy" id="1307"/>
    <lineage>
        <taxon>Bacteria</taxon>
        <taxon>Bacillati</taxon>
        <taxon>Bacillota</taxon>
        <taxon>Bacilli</taxon>
        <taxon>Lactobacillales</taxon>
        <taxon>Streptococcaceae</taxon>
        <taxon>Streptococcus</taxon>
    </lineage>
</organism>
<sequence>MNTGYFLIFKERNTSSFIRTQAKNLVKKINLLVCFTHCVSFLFSYGFLNAFCIINYEQHRILRSSGGF</sequence>
<protein>
    <submittedName>
        <fullName evidence="2">Uncharacterized protein</fullName>
    </submittedName>
</protein>
<keyword evidence="1" id="KW-0472">Membrane</keyword>
<dbReference type="EMBL" id="RSDG01000024">
    <property type="protein sequence ID" value="RRR49127.1"/>
    <property type="molecule type" value="Genomic_DNA"/>
</dbReference>
<dbReference type="AlphaFoldDB" id="A0A3R8T3U4"/>
<comment type="caution">
    <text evidence="2">The sequence shown here is derived from an EMBL/GenBank/DDBJ whole genome shotgun (WGS) entry which is preliminary data.</text>
</comment>
<gene>
    <name evidence="2" type="ORF">EJA00_04720</name>
</gene>
<dbReference type="Proteomes" id="UP000273973">
    <property type="component" value="Unassembled WGS sequence"/>
</dbReference>
<keyword evidence="1" id="KW-0812">Transmembrane</keyword>
<accession>A0A3R8T3U4</accession>